<evidence type="ECO:0000313" key="3">
    <source>
        <dbReference type="EMBL" id="PKU29846.1"/>
    </source>
</evidence>
<organism evidence="3 4">
    <name type="scientific">Limosa lapponica baueri</name>
    <dbReference type="NCBI Taxonomy" id="1758121"/>
    <lineage>
        <taxon>Eukaryota</taxon>
        <taxon>Metazoa</taxon>
        <taxon>Chordata</taxon>
        <taxon>Craniata</taxon>
        <taxon>Vertebrata</taxon>
        <taxon>Euteleostomi</taxon>
        <taxon>Archelosauria</taxon>
        <taxon>Archosauria</taxon>
        <taxon>Dinosauria</taxon>
        <taxon>Saurischia</taxon>
        <taxon>Theropoda</taxon>
        <taxon>Coelurosauria</taxon>
        <taxon>Aves</taxon>
        <taxon>Neognathae</taxon>
        <taxon>Neoaves</taxon>
        <taxon>Charadriiformes</taxon>
        <taxon>Scolopacidae</taxon>
        <taxon>Limosa</taxon>
    </lineage>
</organism>
<gene>
    <name evidence="3" type="ORF">llap_19850</name>
</gene>
<name>A0A2I0T7T4_LIMLA</name>
<feature type="region of interest" description="Disordered" evidence="1">
    <location>
        <begin position="213"/>
        <end position="276"/>
    </location>
</feature>
<dbReference type="OrthoDB" id="416454at2759"/>
<feature type="compositionally biased region" description="Basic and acidic residues" evidence="1">
    <location>
        <begin position="254"/>
        <end position="276"/>
    </location>
</feature>
<dbReference type="GO" id="GO:0003964">
    <property type="term" value="F:RNA-directed DNA polymerase activity"/>
    <property type="evidence" value="ECO:0007669"/>
    <property type="project" value="UniProtKB-KW"/>
</dbReference>
<sequence>MGRSWESRKFLVDWKLANVVPVFKISKKEDIGNHRPVSLTSVPGKIVEKVILSLSKTLNSISLSIRPCGTPLVTGLQLDFVQLITTLWSQLFSQFSIHLTVHLSNPNDLTFVPGKVMEQIILSSIMQRMKDTQAIRPSQQGFMRGMSCLKNLISFYDKVTCLVEDGKAVDVLYLNFYKAFDTVSHSILLEKLAAHGLDGNTLHWVKNWLEAGPESGEPIPTSSKTDPSLTKAEPISDGVSASGITYLRKGGRGRGGDRNLHDSNEERGVRETVVKKEGEKVEQRSLLEQRFSLQPTVKTMVRQAVPL</sequence>
<dbReference type="PANTHER" id="PTHR33332">
    <property type="entry name" value="REVERSE TRANSCRIPTASE DOMAIN-CONTAINING PROTEIN"/>
    <property type="match status" value="1"/>
</dbReference>
<keyword evidence="3" id="KW-0808">Transferase</keyword>
<proteinExistence type="predicted"/>
<keyword evidence="3" id="KW-0695">RNA-directed DNA polymerase</keyword>
<reference evidence="4" key="1">
    <citation type="submission" date="2017-11" db="EMBL/GenBank/DDBJ databases">
        <authorList>
            <person name="Lima N.C."/>
            <person name="Parody-Merino A.M."/>
            <person name="Battley P.F."/>
            <person name="Fidler A.E."/>
            <person name="Prosdocimi F."/>
        </authorList>
    </citation>
    <scope>NUCLEOTIDE SEQUENCE [LARGE SCALE GENOMIC DNA]</scope>
</reference>
<dbReference type="Pfam" id="PF00078">
    <property type="entry name" value="RVT_1"/>
    <property type="match status" value="1"/>
</dbReference>
<keyword evidence="4" id="KW-1185">Reference proteome</keyword>
<reference evidence="4" key="2">
    <citation type="submission" date="2017-12" db="EMBL/GenBank/DDBJ databases">
        <title>Genome sequence of the Bar-tailed Godwit (Limosa lapponica baueri).</title>
        <authorList>
            <person name="Lima N.C.B."/>
            <person name="Parody-Merino A.M."/>
            <person name="Battley P.F."/>
            <person name="Fidler A.E."/>
            <person name="Prosdocimi F."/>
        </authorList>
    </citation>
    <scope>NUCLEOTIDE SEQUENCE [LARGE SCALE GENOMIC DNA]</scope>
</reference>
<keyword evidence="3" id="KW-0548">Nucleotidyltransferase</keyword>
<feature type="domain" description="Reverse transcriptase" evidence="2">
    <location>
        <begin position="124"/>
        <end position="215"/>
    </location>
</feature>
<dbReference type="AlphaFoldDB" id="A0A2I0T7T4"/>
<dbReference type="EMBL" id="KZ516043">
    <property type="protein sequence ID" value="PKU29846.1"/>
    <property type="molecule type" value="Genomic_DNA"/>
</dbReference>
<evidence type="ECO:0000313" key="4">
    <source>
        <dbReference type="Proteomes" id="UP000233556"/>
    </source>
</evidence>
<dbReference type="Proteomes" id="UP000233556">
    <property type="component" value="Unassembled WGS sequence"/>
</dbReference>
<evidence type="ECO:0000259" key="2">
    <source>
        <dbReference type="Pfam" id="PF00078"/>
    </source>
</evidence>
<protein>
    <submittedName>
        <fullName evidence="3">Rna-directed dna polymerase from mobile element jockey-like</fullName>
    </submittedName>
</protein>
<evidence type="ECO:0000256" key="1">
    <source>
        <dbReference type="SAM" id="MobiDB-lite"/>
    </source>
</evidence>
<dbReference type="InterPro" id="IPR000477">
    <property type="entry name" value="RT_dom"/>
</dbReference>
<accession>A0A2I0T7T4</accession>